<dbReference type="GO" id="GO:0044818">
    <property type="term" value="P:mitotic G2/M transition checkpoint"/>
    <property type="evidence" value="ECO:0007669"/>
    <property type="project" value="TreeGrafter"/>
</dbReference>
<evidence type="ECO:0000256" key="1">
    <source>
        <dbReference type="ARBA" id="ARBA00023125"/>
    </source>
</evidence>
<comment type="caution">
    <text evidence="2">The sequence shown here is derived from an EMBL/GenBank/DDBJ whole genome shotgun (WGS) entry which is preliminary data.</text>
</comment>
<dbReference type="GO" id="GO:0000724">
    <property type="term" value="P:double-strand break repair via homologous recombination"/>
    <property type="evidence" value="ECO:0007669"/>
    <property type="project" value="TreeGrafter"/>
</dbReference>
<dbReference type="SUPFAM" id="SSF50249">
    <property type="entry name" value="Nucleic acid-binding proteins"/>
    <property type="match status" value="1"/>
</dbReference>
<proteinExistence type="predicted"/>
<evidence type="ECO:0000313" key="2">
    <source>
        <dbReference type="EMBL" id="CAG8547222.1"/>
    </source>
</evidence>
<dbReference type="GO" id="GO:0010212">
    <property type="term" value="P:response to ionizing radiation"/>
    <property type="evidence" value="ECO:0007669"/>
    <property type="project" value="TreeGrafter"/>
</dbReference>
<name>A0A9N9B0X6_9GLOM</name>
<dbReference type="PANTHER" id="PTHR13356:SF0">
    <property type="entry name" value="SOSS COMPLEX SUBUNIT B HOMOLOG"/>
    <property type="match status" value="1"/>
</dbReference>
<keyword evidence="1" id="KW-0238">DNA-binding</keyword>
<dbReference type="OrthoDB" id="295715at2759"/>
<dbReference type="GO" id="GO:0003677">
    <property type="term" value="F:DNA binding"/>
    <property type="evidence" value="ECO:0007669"/>
    <property type="project" value="UniProtKB-KW"/>
</dbReference>
<sequence>MATVRPRCTKLMPRKILPQEVFPGERATEKPKRDPPTKTLIKELVPTDSRQKATHTKLDIIDLRPLMRGFTIECIILDVLLSRNTNSGMVFSFLVADTTAVCTLVVWQYGECLNPGDMLRITNGEVRIYDGKMEICASKRDGTIRRYDENVMKFVETEEPNLSKFLWCEAPSSPLDIALNWKKFSFHPQLNQ</sequence>
<dbReference type="EMBL" id="CAJVPI010000535">
    <property type="protein sequence ID" value="CAG8547222.1"/>
    <property type="molecule type" value="Genomic_DNA"/>
</dbReference>
<dbReference type="Proteomes" id="UP000789739">
    <property type="component" value="Unassembled WGS sequence"/>
</dbReference>
<gene>
    <name evidence="2" type="ORF">PBRASI_LOCUS4897</name>
</gene>
<dbReference type="PANTHER" id="PTHR13356">
    <property type="entry name" value="OB FOLD NUCLEIC ACID BINDING PROTEIN-RELATED"/>
    <property type="match status" value="1"/>
</dbReference>
<dbReference type="Gene3D" id="2.40.50.140">
    <property type="entry name" value="Nucleic acid-binding proteins"/>
    <property type="match status" value="1"/>
</dbReference>
<dbReference type="InterPro" id="IPR051231">
    <property type="entry name" value="SOSS-B"/>
</dbReference>
<accession>A0A9N9B0X6</accession>
<dbReference type="GO" id="GO:0070876">
    <property type="term" value="C:SOSS complex"/>
    <property type="evidence" value="ECO:0007669"/>
    <property type="project" value="TreeGrafter"/>
</dbReference>
<protein>
    <submittedName>
        <fullName evidence="2">4860_t:CDS:1</fullName>
    </submittedName>
</protein>
<keyword evidence="3" id="KW-1185">Reference proteome</keyword>
<reference evidence="2" key="1">
    <citation type="submission" date="2021-06" db="EMBL/GenBank/DDBJ databases">
        <authorList>
            <person name="Kallberg Y."/>
            <person name="Tangrot J."/>
            <person name="Rosling A."/>
        </authorList>
    </citation>
    <scope>NUCLEOTIDE SEQUENCE</scope>
    <source>
        <strain evidence="2">BR232B</strain>
    </source>
</reference>
<dbReference type="InterPro" id="IPR012340">
    <property type="entry name" value="NA-bd_OB-fold"/>
</dbReference>
<organism evidence="2 3">
    <name type="scientific">Paraglomus brasilianum</name>
    <dbReference type="NCBI Taxonomy" id="144538"/>
    <lineage>
        <taxon>Eukaryota</taxon>
        <taxon>Fungi</taxon>
        <taxon>Fungi incertae sedis</taxon>
        <taxon>Mucoromycota</taxon>
        <taxon>Glomeromycotina</taxon>
        <taxon>Glomeromycetes</taxon>
        <taxon>Paraglomerales</taxon>
        <taxon>Paraglomeraceae</taxon>
        <taxon>Paraglomus</taxon>
    </lineage>
</organism>
<evidence type="ECO:0000313" key="3">
    <source>
        <dbReference type="Proteomes" id="UP000789739"/>
    </source>
</evidence>
<dbReference type="AlphaFoldDB" id="A0A9N9B0X6"/>